<dbReference type="InterPro" id="IPR044992">
    <property type="entry name" value="ChyE-like"/>
</dbReference>
<keyword evidence="3" id="KW-1185">Reference proteome</keyword>
<feature type="domain" description="Glutamine amidotransferase" evidence="1">
    <location>
        <begin position="73"/>
        <end position="178"/>
    </location>
</feature>
<dbReference type="RefSeq" id="WP_066603163.1">
    <property type="nucleotide sequence ID" value="NZ_FORY01000001.1"/>
</dbReference>
<name>A0A1I3MV34_9RHOB</name>
<organism evidence="2 3">
    <name type="scientific">Celeribacter halophilus</name>
    <dbReference type="NCBI Taxonomy" id="576117"/>
    <lineage>
        <taxon>Bacteria</taxon>
        <taxon>Pseudomonadati</taxon>
        <taxon>Pseudomonadota</taxon>
        <taxon>Alphaproteobacteria</taxon>
        <taxon>Rhodobacterales</taxon>
        <taxon>Roseobacteraceae</taxon>
        <taxon>Celeribacter</taxon>
    </lineage>
</organism>
<gene>
    <name evidence="2" type="ORF">SAMN04488138_101163</name>
</gene>
<dbReference type="Proteomes" id="UP000183299">
    <property type="component" value="Unassembled WGS sequence"/>
</dbReference>
<reference evidence="2 3" key="1">
    <citation type="submission" date="2016-10" db="EMBL/GenBank/DDBJ databases">
        <authorList>
            <person name="de Groot N.N."/>
        </authorList>
    </citation>
    <scope>NUCLEOTIDE SEQUENCE [LARGE SCALE GENOMIC DNA]</scope>
    <source>
        <strain evidence="2 3">CGMCC 1.8891</strain>
    </source>
</reference>
<dbReference type="Gene3D" id="3.40.50.880">
    <property type="match status" value="1"/>
</dbReference>
<dbReference type="GO" id="GO:0016740">
    <property type="term" value="F:transferase activity"/>
    <property type="evidence" value="ECO:0007669"/>
    <property type="project" value="UniProtKB-KW"/>
</dbReference>
<dbReference type="GeneID" id="98663637"/>
<dbReference type="SUPFAM" id="SSF52317">
    <property type="entry name" value="Class I glutamine amidotransferase-like"/>
    <property type="match status" value="1"/>
</dbReference>
<dbReference type="InterPro" id="IPR017926">
    <property type="entry name" value="GATASE"/>
</dbReference>
<proteinExistence type="predicted"/>
<evidence type="ECO:0000313" key="3">
    <source>
        <dbReference type="Proteomes" id="UP000183299"/>
    </source>
</evidence>
<keyword evidence="2" id="KW-0315">Glutamine amidotransferase</keyword>
<dbReference type="EMBL" id="FORY01000001">
    <property type="protein sequence ID" value="SFJ00819.1"/>
    <property type="molecule type" value="Genomic_DNA"/>
</dbReference>
<accession>A0A1I3MV34</accession>
<keyword evidence="2" id="KW-0808">Transferase</keyword>
<dbReference type="Pfam" id="PF00117">
    <property type="entry name" value="GATase"/>
    <property type="match status" value="1"/>
</dbReference>
<dbReference type="PANTHER" id="PTHR42695:SF5">
    <property type="entry name" value="GLUTAMINE AMIDOTRANSFERASE YLR126C-RELATED"/>
    <property type="match status" value="1"/>
</dbReference>
<evidence type="ECO:0000313" key="2">
    <source>
        <dbReference type="EMBL" id="SFJ00819.1"/>
    </source>
</evidence>
<dbReference type="OrthoDB" id="7365442at2"/>
<dbReference type="InterPro" id="IPR029062">
    <property type="entry name" value="Class_I_gatase-like"/>
</dbReference>
<dbReference type="CDD" id="cd01741">
    <property type="entry name" value="GATase1_1"/>
    <property type="match status" value="1"/>
</dbReference>
<dbReference type="STRING" id="576117.SAMN04488138_101163"/>
<protein>
    <submittedName>
        <fullName evidence="2">GMP synthase-Glutamine amidotransferase</fullName>
    </submittedName>
</protein>
<evidence type="ECO:0000259" key="1">
    <source>
        <dbReference type="Pfam" id="PF00117"/>
    </source>
</evidence>
<dbReference type="PANTHER" id="PTHR42695">
    <property type="entry name" value="GLUTAMINE AMIDOTRANSFERASE YLR126C-RELATED"/>
    <property type="match status" value="1"/>
</dbReference>
<dbReference type="AlphaFoldDB" id="A0A1I3MV34"/>
<dbReference type="GO" id="GO:0005829">
    <property type="term" value="C:cytosol"/>
    <property type="evidence" value="ECO:0007669"/>
    <property type="project" value="TreeGrafter"/>
</dbReference>
<sequence>MKLGILQCGHAPDPVAQIHGDFPLMFKRLFDRPDFSYEYWDVEHMDFPKGPEDADAWLLTGSKHGAYEDHPFIEPLEELIRDIHASGRRMLGICFGHQIIAKALGGTVEKYKGGWALGRQSYDIAPLGRIHLNAWHQDQVTQRPEGAEVLGGNDFCENAALVYDDSILTIQPHPELRPNIISAYLDARADDPTYPAELLEQARAENDKPTDDRRFADLMAAFLEHGREALT</sequence>
<dbReference type="PROSITE" id="PS51273">
    <property type="entry name" value="GATASE_TYPE_1"/>
    <property type="match status" value="1"/>
</dbReference>